<feature type="non-terminal residue" evidence="2">
    <location>
        <position position="78"/>
    </location>
</feature>
<feature type="region of interest" description="Disordered" evidence="1">
    <location>
        <begin position="1"/>
        <end position="78"/>
    </location>
</feature>
<feature type="compositionally biased region" description="Basic and acidic residues" evidence="1">
    <location>
        <begin position="39"/>
        <end position="55"/>
    </location>
</feature>
<evidence type="ECO:0000313" key="3">
    <source>
        <dbReference type="Proteomes" id="UP000221165"/>
    </source>
</evidence>
<sequence>MERRRQALDDEMTPRGGYHHQQYRGMEAGEQQHAGQTRPRREEIVRADEYGRRTATEGGGGTRSTYWSGGSAGTTDRG</sequence>
<name>A0A2C6KCW6_9APIC</name>
<evidence type="ECO:0000313" key="2">
    <source>
        <dbReference type="EMBL" id="PHJ14638.1"/>
    </source>
</evidence>
<evidence type="ECO:0000256" key="1">
    <source>
        <dbReference type="SAM" id="MobiDB-lite"/>
    </source>
</evidence>
<dbReference type="RefSeq" id="XP_067916374.1">
    <property type="nucleotide sequence ID" value="XM_068071650.1"/>
</dbReference>
<protein>
    <submittedName>
        <fullName evidence="2">Uncharacterized protein</fullName>
    </submittedName>
</protein>
<dbReference type="AlphaFoldDB" id="A0A2C6KCW6"/>
<dbReference type="Proteomes" id="UP000221165">
    <property type="component" value="Unassembled WGS sequence"/>
</dbReference>
<proteinExistence type="predicted"/>
<dbReference type="GeneID" id="94434861"/>
<organism evidence="2 3">
    <name type="scientific">Cystoisospora suis</name>
    <dbReference type="NCBI Taxonomy" id="483139"/>
    <lineage>
        <taxon>Eukaryota</taxon>
        <taxon>Sar</taxon>
        <taxon>Alveolata</taxon>
        <taxon>Apicomplexa</taxon>
        <taxon>Conoidasida</taxon>
        <taxon>Coccidia</taxon>
        <taxon>Eucoccidiorida</taxon>
        <taxon>Eimeriorina</taxon>
        <taxon>Sarcocystidae</taxon>
        <taxon>Cystoisospora</taxon>
    </lineage>
</organism>
<comment type="caution">
    <text evidence="2">The sequence shown here is derived from an EMBL/GenBank/DDBJ whole genome shotgun (WGS) entry which is preliminary data.</text>
</comment>
<accession>A0A2C6KCW6</accession>
<reference evidence="2 3" key="1">
    <citation type="journal article" date="2017" name="Int. J. Parasitol.">
        <title>The genome of the protozoan parasite Cystoisospora suis and a reverse vaccinology approach to identify vaccine candidates.</title>
        <authorList>
            <person name="Palmieri N."/>
            <person name="Shrestha A."/>
            <person name="Ruttkowski B."/>
            <person name="Beck T."/>
            <person name="Vogl C."/>
            <person name="Tomley F."/>
            <person name="Blake D.P."/>
            <person name="Joachim A."/>
        </authorList>
    </citation>
    <scope>NUCLEOTIDE SEQUENCE [LARGE SCALE GENOMIC DNA]</scope>
    <source>
        <strain evidence="2 3">Wien I</strain>
    </source>
</reference>
<gene>
    <name evidence="2" type="ORF">CSUI_011552</name>
</gene>
<dbReference type="EMBL" id="MIGC01013440">
    <property type="protein sequence ID" value="PHJ14638.1"/>
    <property type="molecule type" value="Genomic_DNA"/>
</dbReference>
<dbReference type="VEuPathDB" id="ToxoDB:CSUI_011552"/>
<keyword evidence="3" id="KW-1185">Reference proteome</keyword>